<accession>F0UGY4</accession>
<dbReference type="HOGENOM" id="CLU_2132831_0_0_1"/>
<protein>
    <submittedName>
        <fullName evidence="2">Predicted protein</fullName>
    </submittedName>
</protein>
<gene>
    <name evidence="2" type="ORF">HCEG_03598</name>
</gene>
<dbReference type="Proteomes" id="UP000008142">
    <property type="component" value="Unassembled WGS sequence"/>
</dbReference>
<dbReference type="AlphaFoldDB" id="F0UGY4"/>
<organism evidence="3">
    <name type="scientific">Ajellomyces capsulatus (strain H88)</name>
    <name type="common">Darling's disease fungus</name>
    <name type="synonym">Histoplasma capsulatum</name>
    <dbReference type="NCBI Taxonomy" id="544711"/>
    <lineage>
        <taxon>Eukaryota</taxon>
        <taxon>Fungi</taxon>
        <taxon>Dikarya</taxon>
        <taxon>Ascomycota</taxon>
        <taxon>Pezizomycotina</taxon>
        <taxon>Eurotiomycetes</taxon>
        <taxon>Eurotiomycetidae</taxon>
        <taxon>Onygenales</taxon>
        <taxon>Ajellomycetaceae</taxon>
        <taxon>Histoplasma</taxon>
    </lineage>
</organism>
<dbReference type="EMBL" id="DS990638">
    <property type="protein sequence ID" value="EGC44383.1"/>
    <property type="molecule type" value="Genomic_DNA"/>
</dbReference>
<feature type="region of interest" description="Disordered" evidence="1">
    <location>
        <begin position="1"/>
        <end position="22"/>
    </location>
</feature>
<dbReference type="OMA" id="RPCRCVC"/>
<reference evidence="3" key="1">
    <citation type="submission" date="2008-07" db="EMBL/GenBank/DDBJ databases">
        <title>Annotation of Ajellomyces capsulatus strain H88.</title>
        <authorList>
            <person name="Champion M."/>
            <person name="Cuomo C."/>
            <person name="Ma L.-J."/>
            <person name="Henn M.R."/>
            <person name="Sil A."/>
            <person name="Goldman B."/>
            <person name="Young S.K."/>
            <person name="Kodira C.D."/>
            <person name="Zeng Q."/>
            <person name="Koehrsen M."/>
            <person name="Alvarado L."/>
            <person name="Berlin A."/>
            <person name="Borenstein D."/>
            <person name="Chen Z."/>
            <person name="Engels R."/>
            <person name="Freedman E."/>
            <person name="Gellesch M."/>
            <person name="Goldberg J."/>
            <person name="Griggs A."/>
            <person name="Gujja S."/>
            <person name="Heiman D."/>
            <person name="Hepburn T."/>
            <person name="Howarth C."/>
            <person name="Jen D."/>
            <person name="Larson L."/>
            <person name="Lewis B."/>
            <person name="Mehta T."/>
            <person name="Park D."/>
            <person name="Pearson M."/>
            <person name="Roberts A."/>
            <person name="Saif S."/>
            <person name="Shea T."/>
            <person name="Shenoy N."/>
            <person name="Sisk P."/>
            <person name="Stolte C."/>
            <person name="Sykes S."/>
            <person name="Walk T."/>
            <person name="White J."/>
            <person name="Yandava C."/>
            <person name="Klein B."/>
            <person name="McEwen J.G."/>
            <person name="Puccia R."/>
            <person name="Goldman G.H."/>
            <person name="Felipe M.S."/>
            <person name="Nino-Vega G."/>
            <person name="San-Blas G."/>
            <person name="Taylor J."/>
            <person name="Mendoza L."/>
            <person name="Galagan J."/>
            <person name="Nusbaum C."/>
            <person name="Birren B."/>
        </authorList>
    </citation>
    <scope>NUCLEOTIDE SEQUENCE [LARGE SCALE GENOMIC DNA]</scope>
    <source>
        <strain evidence="3">H88</strain>
    </source>
</reference>
<proteinExistence type="predicted"/>
<sequence>MNAEMRRGQPATATRSPAKVSGVAQLARGLAPSRGRREDAEAEEKEAEVVLAVCGRAEISTRCRLAPRPCRCVCVLFGPYRRLNILDLPLHSTNTAAIHPLSLLFSCLQLCSA</sequence>
<evidence type="ECO:0000313" key="2">
    <source>
        <dbReference type="EMBL" id="EGC44383.1"/>
    </source>
</evidence>
<evidence type="ECO:0000256" key="1">
    <source>
        <dbReference type="SAM" id="MobiDB-lite"/>
    </source>
</evidence>
<evidence type="ECO:0000313" key="3">
    <source>
        <dbReference type="Proteomes" id="UP000008142"/>
    </source>
</evidence>
<name>F0UGY4_AJEC8</name>